<keyword evidence="2" id="KW-1185">Reference proteome</keyword>
<sequence>MQLTEAEVEKAVRDAIGAPKGLPVQVTDNTQGLVDVVAPLTTALNAVLDEKRNKQNKQ</sequence>
<organism evidence="1 2">
    <name type="scientific">Streptomyces johnsoniae</name>
    <dbReference type="NCBI Taxonomy" id="3075532"/>
    <lineage>
        <taxon>Bacteria</taxon>
        <taxon>Bacillati</taxon>
        <taxon>Actinomycetota</taxon>
        <taxon>Actinomycetes</taxon>
        <taxon>Kitasatosporales</taxon>
        <taxon>Streptomycetaceae</taxon>
        <taxon>Streptomyces</taxon>
    </lineage>
</organism>
<dbReference type="RefSeq" id="WP_311619760.1">
    <property type="nucleotide sequence ID" value="NZ_JAVREV010000014.1"/>
</dbReference>
<comment type="caution">
    <text evidence="1">The sequence shown here is derived from an EMBL/GenBank/DDBJ whole genome shotgun (WGS) entry which is preliminary data.</text>
</comment>
<dbReference type="EMBL" id="JAVREV010000014">
    <property type="protein sequence ID" value="MDT0445576.1"/>
    <property type="molecule type" value="Genomic_DNA"/>
</dbReference>
<proteinExistence type="predicted"/>
<name>A0ABU2SA63_9ACTN</name>
<evidence type="ECO:0000313" key="1">
    <source>
        <dbReference type="EMBL" id="MDT0445576.1"/>
    </source>
</evidence>
<accession>A0ABU2SA63</accession>
<evidence type="ECO:0000313" key="2">
    <source>
        <dbReference type="Proteomes" id="UP001183615"/>
    </source>
</evidence>
<dbReference type="Proteomes" id="UP001183615">
    <property type="component" value="Unassembled WGS sequence"/>
</dbReference>
<protein>
    <submittedName>
        <fullName evidence="1">Uncharacterized protein</fullName>
    </submittedName>
</protein>
<reference evidence="2" key="1">
    <citation type="submission" date="2023-07" db="EMBL/GenBank/DDBJ databases">
        <title>30 novel species of actinomycetes from the DSMZ collection.</title>
        <authorList>
            <person name="Nouioui I."/>
        </authorList>
    </citation>
    <scope>NUCLEOTIDE SEQUENCE [LARGE SCALE GENOMIC DNA]</scope>
    <source>
        <strain evidence="2">DSM 41886</strain>
    </source>
</reference>
<gene>
    <name evidence="1" type="ORF">RM779_23700</name>
</gene>